<sequence length="31" mass="3642">MDPHGKTTRLGLPHTRVTRLCQFGRLDHRLE</sequence>
<organism evidence="1 2">
    <name type="scientific">Gossypium arboreum</name>
    <name type="common">Tree cotton</name>
    <name type="synonym">Gossypium nanking</name>
    <dbReference type="NCBI Taxonomy" id="29729"/>
    <lineage>
        <taxon>Eukaryota</taxon>
        <taxon>Viridiplantae</taxon>
        <taxon>Streptophyta</taxon>
        <taxon>Embryophyta</taxon>
        <taxon>Tracheophyta</taxon>
        <taxon>Spermatophyta</taxon>
        <taxon>Magnoliopsida</taxon>
        <taxon>eudicotyledons</taxon>
        <taxon>Gunneridae</taxon>
        <taxon>Pentapetalae</taxon>
        <taxon>rosids</taxon>
        <taxon>malvids</taxon>
        <taxon>Malvales</taxon>
        <taxon>Malvaceae</taxon>
        <taxon>Malvoideae</taxon>
        <taxon>Gossypium</taxon>
    </lineage>
</organism>
<proteinExistence type="predicted"/>
<protein>
    <submittedName>
        <fullName evidence="1">Uncharacterized protein</fullName>
    </submittedName>
</protein>
<gene>
    <name evidence="1" type="ORF">F383_34531</name>
</gene>
<dbReference type="EMBL" id="JRRC01469056">
    <property type="protein sequence ID" value="KHG07168.1"/>
    <property type="molecule type" value="Genomic_DNA"/>
</dbReference>
<accession>A0A0B0MYH9</accession>
<name>A0A0B0MYH9_GOSAR</name>
<comment type="caution">
    <text evidence="1">The sequence shown here is derived from an EMBL/GenBank/DDBJ whole genome shotgun (WGS) entry which is preliminary data.</text>
</comment>
<reference evidence="2" key="1">
    <citation type="submission" date="2014-09" db="EMBL/GenBank/DDBJ databases">
        <authorList>
            <person name="Mudge J."/>
            <person name="Ramaraj T."/>
            <person name="Lindquist I.E."/>
            <person name="Bharti A.K."/>
            <person name="Sundararajan A."/>
            <person name="Cameron C.T."/>
            <person name="Woodward J.E."/>
            <person name="May G.D."/>
            <person name="Brubaker C."/>
            <person name="Broadhvest J."/>
            <person name="Wilkins T.A."/>
        </authorList>
    </citation>
    <scope>NUCLEOTIDE SEQUENCE</scope>
    <source>
        <strain evidence="2">cv. AKA8401</strain>
    </source>
</reference>
<evidence type="ECO:0000313" key="1">
    <source>
        <dbReference type="EMBL" id="KHG07168.1"/>
    </source>
</evidence>
<keyword evidence="2" id="KW-1185">Reference proteome</keyword>
<dbReference type="Proteomes" id="UP000032142">
    <property type="component" value="Unassembled WGS sequence"/>
</dbReference>
<dbReference type="AlphaFoldDB" id="A0A0B0MYH9"/>
<evidence type="ECO:0000313" key="2">
    <source>
        <dbReference type="Proteomes" id="UP000032142"/>
    </source>
</evidence>